<sequence>MLRTLVVMVACLNYSVFSYNVKLTENELDTRSHIVIKEPTGADLKEENIEVEDIYYRTSLKSEVIIPLNGESLNHLNGKYSEDDIPDETEEDPTLQPWSILWYIGSFGGLIAFFLVVSCSEWCCRSHARRRNSGNSTCPTPTPSEAPPPAYDLFAPPSYESLCSNNGEKSDYQVYVVPVHTLETISEDAILQTNNYPNAPPSPYFTPRNDSNNTARSENASSNEVVLNVVSAAEEETQRGRRKEQREIATQT</sequence>
<keyword evidence="2" id="KW-0812">Transmembrane</keyword>
<keyword evidence="5" id="KW-1185">Reference proteome</keyword>
<evidence type="ECO:0000256" key="1">
    <source>
        <dbReference type="SAM" id="MobiDB-lite"/>
    </source>
</evidence>
<comment type="caution">
    <text evidence="4">The sequence shown here is derived from an EMBL/GenBank/DDBJ whole genome shotgun (WGS) entry which is preliminary data.</text>
</comment>
<evidence type="ECO:0000256" key="2">
    <source>
        <dbReference type="SAM" id="Phobius"/>
    </source>
</evidence>
<keyword evidence="2" id="KW-1133">Transmembrane helix</keyword>
<dbReference type="OrthoDB" id="8069116at2759"/>
<dbReference type="Proteomes" id="UP000801492">
    <property type="component" value="Unassembled WGS sequence"/>
</dbReference>
<proteinExistence type="predicted"/>
<gene>
    <name evidence="4" type="ORF">ILUMI_04208</name>
</gene>
<name>A0A8K0DF58_IGNLU</name>
<evidence type="ECO:0000313" key="4">
    <source>
        <dbReference type="EMBL" id="KAF2901972.1"/>
    </source>
</evidence>
<feature type="region of interest" description="Disordered" evidence="1">
    <location>
        <begin position="194"/>
        <end position="252"/>
    </location>
</feature>
<protein>
    <submittedName>
        <fullName evidence="4">Uncharacterized protein</fullName>
    </submittedName>
</protein>
<feature type="compositionally biased region" description="Basic and acidic residues" evidence="1">
    <location>
        <begin position="236"/>
        <end position="252"/>
    </location>
</feature>
<dbReference type="AlphaFoldDB" id="A0A8K0DF58"/>
<keyword evidence="3" id="KW-0732">Signal</keyword>
<organism evidence="4 5">
    <name type="scientific">Ignelater luminosus</name>
    <name type="common">Cucubano</name>
    <name type="synonym">Pyrophorus luminosus</name>
    <dbReference type="NCBI Taxonomy" id="2038154"/>
    <lineage>
        <taxon>Eukaryota</taxon>
        <taxon>Metazoa</taxon>
        <taxon>Ecdysozoa</taxon>
        <taxon>Arthropoda</taxon>
        <taxon>Hexapoda</taxon>
        <taxon>Insecta</taxon>
        <taxon>Pterygota</taxon>
        <taxon>Neoptera</taxon>
        <taxon>Endopterygota</taxon>
        <taxon>Coleoptera</taxon>
        <taxon>Polyphaga</taxon>
        <taxon>Elateriformia</taxon>
        <taxon>Elateroidea</taxon>
        <taxon>Elateridae</taxon>
        <taxon>Agrypninae</taxon>
        <taxon>Pyrophorini</taxon>
        <taxon>Ignelater</taxon>
    </lineage>
</organism>
<accession>A0A8K0DF58</accession>
<dbReference type="EMBL" id="VTPC01001434">
    <property type="protein sequence ID" value="KAF2901972.1"/>
    <property type="molecule type" value="Genomic_DNA"/>
</dbReference>
<reference evidence="4" key="1">
    <citation type="submission" date="2019-08" db="EMBL/GenBank/DDBJ databases">
        <title>The genome of the North American firefly Photinus pyralis.</title>
        <authorList>
            <consortium name="Photinus pyralis genome working group"/>
            <person name="Fallon T.R."/>
            <person name="Sander Lower S.E."/>
            <person name="Weng J.-K."/>
        </authorList>
    </citation>
    <scope>NUCLEOTIDE SEQUENCE</scope>
    <source>
        <strain evidence="4">TRF0915ILg1</strain>
        <tissue evidence="4">Whole body</tissue>
    </source>
</reference>
<feature type="transmembrane region" description="Helical" evidence="2">
    <location>
        <begin position="100"/>
        <end position="123"/>
    </location>
</feature>
<feature type="chain" id="PRO_5035471154" evidence="3">
    <location>
        <begin position="19"/>
        <end position="252"/>
    </location>
</feature>
<feature type="compositionally biased region" description="Polar residues" evidence="1">
    <location>
        <begin position="208"/>
        <end position="225"/>
    </location>
</feature>
<evidence type="ECO:0000313" key="5">
    <source>
        <dbReference type="Proteomes" id="UP000801492"/>
    </source>
</evidence>
<keyword evidence="2" id="KW-0472">Membrane</keyword>
<feature type="signal peptide" evidence="3">
    <location>
        <begin position="1"/>
        <end position="18"/>
    </location>
</feature>
<evidence type="ECO:0000256" key="3">
    <source>
        <dbReference type="SAM" id="SignalP"/>
    </source>
</evidence>